<dbReference type="OrthoDB" id="168506at2759"/>
<sequence>MTRKPYKLPEGIVWPPGMEEECIARLGLDGHHPIAPPGLEHLVTEEQWGDYWTWLHWYSSWQMWYMKNGKKPKRKSDKEKRSGRRRAGSDKFHEIEAQNYSKQGSQSLIGWRLQQLIMFLLFINIGVMAAETVDGPRYGSSDPGYPYMPEDNFFNAVEAFFSFIYVVEFAVRWSTMPNQTYFWKSVPTWINFLAAIAALPRLAGLAINADTSLADTFMFNMRILRAARLIVLAQAYVGTKVLFRAVTAAIPPLTITLFFLLTVVMVFATAIFYAEPCYDLQTCTFTDILNTGYFVMLTVATVGYGNQVPSMHNAGSLLLVCIVMIFGTVYFSMPLAIVGIKYELAWTEYDEFARNAKLEQDNRPKLAKGSSSKLSIEASRRQLLA</sequence>
<evidence type="ECO:0000256" key="6">
    <source>
        <dbReference type="ARBA" id="ARBA00022882"/>
    </source>
</evidence>
<keyword evidence="5" id="KW-0631">Potassium channel</keyword>
<dbReference type="InterPro" id="IPR028325">
    <property type="entry name" value="VG_K_chnl"/>
</dbReference>
<gene>
    <name evidence="14" type="ORF">PHPALM_20470</name>
</gene>
<evidence type="ECO:0000256" key="2">
    <source>
        <dbReference type="ARBA" id="ARBA00022448"/>
    </source>
</evidence>
<keyword evidence="3" id="KW-0633">Potassium transport</keyword>
<feature type="transmembrane region" description="Helical" evidence="12">
    <location>
        <begin position="285"/>
        <end position="305"/>
    </location>
</feature>
<comment type="caution">
    <text evidence="14">The sequence shown here is derived from an EMBL/GenBank/DDBJ whole genome shotgun (WGS) entry which is preliminary data.</text>
</comment>
<keyword evidence="15" id="KW-1185">Reference proteome</keyword>
<dbReference type="Proteomes" id="UP000237271">
    <property type="component" value="Unassembled WGS sequence"/>
</dbReference>
<evidence type="ECO:0000256" key="5">
    <source>
        <dbReference type="ARBA" id="ARBA00022826"/>
    </source>
</evidence>
<feature type="transmembrane region" description="Helical" evidence="12">
    <location>
        <begin position="153"/>
        <end position="174"/>
    </location>
</feature>
<dbReference type="AlphaFoldDB" id="A0A2P4XET6"/>
<feature type="transmembrane region" description="Helical" evidence="12">
    <location>
        <begin position="317"/>
        <end position="340"/>
    </location>
</feature>
<feature type="non-terminal residue" evidence="14">
    <location>
        <position position="385"/>
    </location>
</feature>
<keyword evidence="4 12" id="KW-0812">Transmembrane</keyword>
<evidence type="ECO:0000256" key="12">
    <source>
        <dbReference type="SAM" id="Phobius"/>
    </source>
</evidence>
<proteinExistence type="predicted"/>
<organism evidence="14 15">
    <name type="scientific">Phytophthora palmivora</name>
    <dbReference type="NCBI Taxonomy" id="4796"/>
    <lineage>
        <taxon>Eukaryota</taxon>
        <taxon>Sar</taxon>
        <taxon>Stramenopiles</taxon>
        <taxon>Oomycota</taxon>
        <taxon>Peronosporomycetes</taxon>
        <taxon>Peronosporales</taxon>
        <taxon>Peronosporaceae</taxon>
        <taxon>Phytophthora</taxon>
    </lineage>
</organism>
<evidence type="ECO:0000256" key="3">
    <source>
        <dbReference type="ARBA" id="ARBA00022538"/>
    </source>
</evidence>
<feature type="transmembrane region" description="Helical" evidence="12">
    <location>
        <begin position="116"/>
        <end position="133"/>
    </location>
</feature>
<feature type="transmembrane region" description="Helical" evidence="12">
    <location>
        <begin position="186"/>
        <end position="203"/>
    </location>
</feature>
<keyword evidence="6" id="KW-0851">Voltage-gated channel</keyword>
<dbReference type="InterPro" id="IPR005821">
    <property type="entry name" value="Ion_trans_dom"/>
</dbReference>
<reference evidence="14 15" key="1">
    <citation type="journal article" date="2017" name="Genome Biol. Evol.">
        <title>Phytophthora megakarya and P. palmivora, closely related causal agents of cacao black pod rot, underwent increases in genome sizes and gene numbers by different mechanisms.</title>
        <authorList>
            <person name="Ali S.S."/>
            <person name="Shao J."/>
            <person name="Lary D.J."/>
            <person name="Kronmiller B."/>
            <person name="Shen D."/>
            <person name="Strem M.D."/>
            <person name="Amoako-Attah I."/>
            <person name="Akrofi A.Y."/>
            <person name="Begoude B.A."/>
            <person name="Ten Hoopen G.M."/>
            <person name="Coulibaly K."/>
            <person name="Kebe B.I."/>
            <person name="Melnick R.L."/>
            <person name="Guiltinan M.J."/>
            <person name="Tyler B.M."/>
            <person name="Meinhardt L.W."/>
            <person name="Bailey B.A."/>
        </authorList>
    </citation>
    <scope>NUCLEOTIDE SEQUENCE [LARGE SCALE GENOMIC DNA]</scope>
    <source>
        <strain evidence="15">sbr112.9</strain>
    </source>
</reference>
<dbReference type="EMBL" id="NCKW01011206">
    <property type="protein sequence ID" value="POM64057.1"/>
    <property type="molecule type" value="Genomic_DNA"/>
</dbReference>
<dbReference type="GO" id="GO:0005249">
    <property type="term" value="F:voltage-gated potassium channel activity"/>
    <property type="evidence" value="ECO:0007669"/>
    <property type="project" value="InterPro"/>
</dbReference>
<keyword evidence="10 12" id="KW-0472">Membrane</keyword>
<dbReference type="PANTHER" id="PTHR11537">
    <property type="entry name" value="VOLTAGE-GATED POTASSIUM CHANNEL"/>
    <property type="match status" value="1"/>
</dbReference>
<evidence type="ECO:0000256" key="8">
    <source>
        <dbReference type="ARBA" id="ARBA00022989"/>
    </source>
</evidence>
<dbReference type="Gene3D" id="1.10.287.70">
    <property type="match status" value="1"/>
</dbReference>
<evidence type="ECO:0000256" key="1">
    <source>
        <dbReference type="ARBA" id="ARBA00004141"/>
    </source>
</evidence>
<evidence type="ECO:0000256" key="9">
    <source>
        <dbReference type="ARBA" id="ARBA00023065"/>
    </source>
</evidence>
<accession>A0A2P4XET6</accession>
<dbReference type="Gene3D" id="1.20.120.350">
    <property type="entry name" value="Voltage-gated potassium channels. Chain C"/>
    <property type="match status" value="1"/>
</dbReference>
<dbReference type="SUPFAM" id="SSF81324">
    <property type="entry name" value="Voltage-gated potassium channels"/>
    <property type="match status" value="1"/>
</dbReference>
<evidence type="ECO:0000313" key="15">
    <source>
        <dbReference type="Proteomes" id="UP000237271"/>
    </source>
</evidence>
<evidence type="ECO:0000256" key="10">
    <source>
        <dbReference type="ARBA" id="ARBA00023136"/>
    </source>
</evidence>
<dbReference type="Pfam" id="PF00520">
    <property type="entry name" value="Ion_trans"/>
    <property type="match status" value="1"/>
</dbReference>
<keyword evidence="8 12" id="KW-1133">Transmembrane helix</keyword>
<dbReference type="PANTHER" id="PTHR11537:SF254">
    <property type="entry name" value="POTASSIUM VOLTAGE-GATED CHANNEL PROTEIN SHAB"/>
    <property type="match status" value="1"/>
</dbReference>
<keyword evidence="2" id="KW-0813">Transport</keyword>
<protein>
    <submittedName>
        <fullName evidence="14">Voltage-gated Ion Channel (VIC) Superfamily</fullName>
    </submittedName>
</protein>
<feature type="domain" description="Ion transport" evidence="13">
    <location>
        <begin position="115"/>
        <end position="342"/>
    </location>
</feature>
<feature type="transmembrane region" description="Helical" evidence="12">
    <location>
        <begin position="255"/>
        <end position="273"/>
    </location>
</feature>
<dbReference type="InterPro" id="IPR027359">
    <property type="entry name" value="Volt_channel_dom_sf"/>
</dbReference>
<comment type="subcellular location">
    <subcellularLocation>
        <location evidence="1">Membrane</location>
        <topology evidence="1">Multi-pass membrane protein</topology>
    </subcellularLocation>
</comment>
<feature type="transmembrane region" description="Helical" evidence="12">
    <location>
        <begin position="223"/>
        <end position="243"/>
    </location>
</feature>
<evidence type="ECO:0000259" key="13">
    <source>
        <dbReference type="Pfam" id="PF00520"/>
    </source>
</evidence>
<dbReference type="PRINTS" id="PR00169">
    <property type="entry name" value="KCHANNEL"/>
</dbReference>
<evidence type="ECO:0000256" key="11">
    <source>
        <dbReference type="ARBA" id="ARBA00023303"/>
    </source>
</evidence>
<keyword evidence="11" id="KW-0407">Ion channel</keyword>
<dbReference type="GO" id="GO:0008076">
    <property type="term" value="C:voltage-gated potassium channel complex"/>
    <property type="evidence" value="ECO:0007669"/>
    <property type="project" value="InterPro"/>
</dbReference>
<evidence type="ECO:0000256" key="7">
    <source>
        <dbReference type="ARBA" id="ARBA00022958"/>
    </source>
</evidence>
<evidence type="ECO:0000256" key="4">
    <source>
        <dbReference type="ARBA" id="ARBA00022692"/>
    </source>
</evidence>
<evidence type="ECO:0000313" key="14">
    <source>
        <dbReference type="EMBL" id="POM64057.1"/>
    </source>
</evidence>
<name>A0A2P4XET6_9STRA</name>
<keyword evidence="7" id="KW-0630">Potassium</keyword>
<keyword evidence="9" id="KW-0406">Ion transport</keyword>
<dbReference type="GO" id="GO:0001508">
    <property type="term" value="P:action potential"/>
    <property type="evidence" value="ECO:0007669"/>
    <property type="project" value="TreeGrafter"/>
</dbReference>